<keyword evidence="8 14" id="KW-0812">Transmembrane</keyword>
<feature type="transmembrane region" description="Helical" evidence="14">
    <location>
        <begin position="262"/>
        <end position="281"/>
    </location>
</feature>
<gene>
    <name evidence="15" type="ORF">LODBEIA_P33460</name>
</gene>
<dbReference type="Pfam" id="PF04922">
    <property type="entry name" value="DIE2_ALG10"/>
    <property type="match status" value="1"/>
</dbReference>
<comment type="function">
    <text evidence="12">Dol-P-Glc:Glc(2)Man(9)GlcNAc(2)-PP-Dol alpha-1,2-glucosyltransferase that operates in the biosynthetic pathway of dolichol-linked oligosaccharides, the glycan precursors employed in protein asparagine (N)-glycosylation. The assembly of dolichol-linked oligosaccharides begins on the cytosolic side of the endoplasmic reticulum membrane and finishes in its lumen. The sequential addition of sugars to dolichol pyrophosphate produces dolichol-linked oligosaccharides containing fourteen sugars, including two GlcNAcs, nine mannoses and three glucoses. Once assembled, the oligosaccharide is transferred from the lipid to nascent proteins by oligosaccharyltransferases. In the lumen of the endoplasmic reticulum, adds the third and last glucose residue from dolichyl phosphate glucose (Dol-P-Glc) onto the lipid-linked oligosaccharide intermediate Glc(2)Man(9)GlcNAc(2)-PP-Dol to produce Glc(3)Man(9)GlcNAc(2)-PP-Dol.</text>
</comment>
<keyword evidence="9" id="KW-0256">Endoplasmic reticulum</keyword>
<feature type="transmembrane region" description="Helical" evidence="14">
    <location>
        <begin position="15"/>
        <end position="34"/>
    </location>
</feature>
<dbReference type="PANTHER" id="PTHR12989:SF10">
    <property type="entry name" value="DOL-P-GLC:GLC(2)MAN(9)GLCNAC(2)-PP-DOL ALPHA-1,2-GLUCOSYLTRANSFERASE-RELATED"/>
    <property type="match status" value="1"/>
</dbReference>
<keyword evidence="16" id="KW-1185">Reference proteome</keyword>
<evidence type="ECO:0000256" key="13">
    <source>
        <dbReference type="ARBA" id="ARBA00048064"/>
    </source>
</evidence>
<protein>
    <recommendedName>
        <fullName evidence="5 14">Dol-P-Glc:Glc(2)Man(9)GlcNAc(2)-PP-Dol alpha-1,2-glucosyltransferase</fullName>
        <ecNumber evidence="4 14">2.4.1.256</ecNumber>
    </recommendedName>
</protein>
<feature type="transmembrane region" description="Helical" evidence="14">
    <location>
        <begin position="176"/>
        <end position="201"/>
    </location>
</feature>
<evidence type="ECO:0000256" key="9">
    <source>
        <dbReference type="ARBA" id="ARBA00022824"/>
    </source>
</evidence>
<dbReference type="PANTHER" id="PTHR12989">
    <property type="entry name" value="ALPHA-1,2-GLUCOSYLTRANSFERASE ALG10"/>
    <property type="match status" value="1"/>
</dbReference>
<keyword evidence="6 14" id="KW-0328">Glycosyltransferase</keyword>
<reference evidence="15 16" key="1">
    <citation type="submission" date="2024-03" db="EMBL/GenBank/DDBJ databases">
        <authorList>
            <person name="Brejova B."/>
        </authorList>
    </citation>
    <scope>NUCLEOTIDE SEQUENCE [LARGE SCALE GENOMIC DNA]</scope>
    <source>
        <strain evidence="15 16">CBS 14171</strain>
    </source>
</reference>
<feature type="transmembrane region" description="Helical" evidence="14">
    <location>
        <begin position="141"/>
        <end position="164"/>
    </location>
</feature>
<keyword evidence="7" id="KW-0808">Transferase</keyword>
<evidence type="ECO:0000256" key="11">
    <source>
        <dbReference type="ARBA" id="ARBA00023136"/>
    </source>
</evidence>
<dbReference type="EMBL" id="OZ022408">
    <property type="protein sequence ID" value="CAK9439122.1"/>
    <property type="molecule type" value="Genomic_DNA"/>
</dbReference>
<comment type="pathway">
    <text evidence="2">Protein modification; protein glycosylation.</text>
</comment>
<proteinExistence type="inferred from homology"/>
<evidence type="ECO:0000256" key="5">
    <source>
        <dbReference type="ARBA" id="ARBA00018512"/>
    </source>
</evidence>
<dbReference type="Proteomes" id="UP001497383">
    <property type="component" value="Chromosome 4"/>
</dbReference>
<name>A0ABP0ZS67_9ASCO</name>
<comment type="catalytic activity">
    <reaction evidence="13">
        <text>an alpha-D-Glc-(1-&gt;3)-alpha-D-Glc-(1-&gt;3)-alpha-D-Man-(1-&gt;2)-alpha-D-Man-(1-&gt;2)-alpha-D-Man-(1-&gt;3)-[alpha-D-Man-(1-&gt;2)-alpha-D-Man-(1-&gt;3)-[alpha-D-Man-(1-&gt;2)-alpha-D-Man-(1-&gt;6)]-alpha-D-Man-(1-&gt;6)]-beta-D-Man-(1-&gt;4)-beta-D-GlcNAc-(1-&gt;4)-alpha-D-GlcNAc-diphospho-di-trans,poly-cis-dolichol + a di-trans,poly-cis-dolichyl beta-D-glucosyl phosphate = a alpha-D-Glc-(1-&gt;2)-alpha-D-Glc-(1-&gt;3)-alpha-D-Glc-(1-&gt;3)-alpha-D-Man-(1-&gt;2)-alpha-D-Man-(1-&gt;2)-alpha-D-Man-(1-&gt;3)-[alpha-D-Man-(1-&gt;2)-alpha-D-Man-(1-&gt;3)-[alpha-D-Man-(1-&gt;2)-alpha-D-Man-(1-&gt;6)]-alpha-D-Man-(1-&gt;6)]-beta-D-Man-(1-&gt;4)-beta-D-GlcNAc-(1-&gt;4)-alpha-D-GlcNAc-diphospho-di-trans,poly-cis-dolichol + a di-trans,poly-cis-dolichyl phosphate + H(+)</text>
        <dbReference type="Rhea" id="RHEA:29543"/>
        <dbReference type="Rhea" id="RHEA-COMP:19498"/>
        <dbReference type="Rhea" id="RHEA-COMP:19502"/>
        <dbReference type="Rhea" id="RHEA-COMP:19512"/>
        <dbReference type="Rhea" id="RHEA-COMP:19522"/>
        <dbReference type="ChEBI" id="CHEBI:15378"/>
        <dbReference type="ChEBI" id="CHEBI:57525"/>
        <dbReference type="ChEBI" id="CHEBI:57683"/>
        <dbReference type="ChEBI" id="CHEBI:132522"/>
        <dbReference type="ChEBI" id="CHEBI:132523"/>
        <dbReference type="EC" id="2.4.1.256"/>
    </reaction>
    <physiologicalReaction direction="left-to-right" evidence="13">
        <dbReference type="Rhea" id="RHEA:29544"/>
    </physiologicalReaction>
</comment>
<evidence type="ECO:0000256" key="12">
    <source>
        <dbReference type="ARBA" id="ARBA00044727"/>
    </source>
</evidence>
<dbReference type="GeneID" id="92208542"/>
<feature type="transmembrane region" description="Helical" evidence="14">
    <location>
        <begin position="232"/>
        <end position="250"/>
    </location>
</feature>
<dbReference type="EC" id="2.4.1.256" evidence="4 14"/>
<organism evidence="15 16">
    <name type="scientific">Lodderomyces beijingensis</name>
    <dbReference type="NCBI Taxonomy" id="1775926"/>
    <lineage>
        <taxon>Eukaryota</taxon>
        <taxon>Fungi</taxon>
        <taxon>Dikarya</taxon>
        <taxon>Ascomycota</taxon>
        <taxon>Saccharomycotina</taxon>
        <taxon>Pichiomycetes</taxon>
        <taxon>Debaryomycetaceae</taxon>
        <taxon>Candida/Lodderomyces clade</taxon>
        <taxon>Lodderomyces</taxon>
    </lineage>
</organism>
<feature type="transmembrane region" description="Helical" evidence="14">
    <location>
        <begin position="104"/>
        <end position="121"/>
    </location>
</feature>
<evidence type="ECO:0000256" key="7">
    <source>
        <dbReference type="ARBA" id="ARBA00022679"/>
    </source>
</evidence>
<evidence type="ECO:0000313" key="16">
    <source>
        <dbReference type="Proteomes" id="UP001497383"/>
    </source>
</evidence>
<keyword evidence="10 14" id="KW-1133">Transmembrane helix</keyword>
<evidence type="ECO:0000256" key="8">
    <source>
        <dbReference type="ARBA" id="ARBA00022692"/>
    </source>
</evidence>
<accession>A0ABP0ZS67</accession>
<keyword evidence="11 14" id="KW-0472">Membrane</keyword>
<evidence type="ECO:0000256" key="2">
    <source>
        <dbReference type="ARBA" id="ARBA00004922"/>
    </source>
</evidence>
<evidence type="ECO:0000256" key="4">
    <source>
        <dbReference type="ARBA" id="ARBA00011967"/>
    </source>
</evidence>
<dbReference type="InterPro" id="IPR016900">
    <property type="entry name" value="Alg10"/>
</dbReference>
<comment type="similarity">
    <text evidence="3 14">Belongs to the ALG10 glucosyltransferase family.</text>
</comment>
<comment type="caution">
    <text evidence="14">Lacks conserved residue(s) required for the propagation of feature annotation.</text>
</comment>
<feature type="transmembrane region" description="Helical" evidence="14">
    <location>
        <begin position="301"/>
        <end position="319"/>
    </location>
</feature>
<feature type="transmembrane region" description="Helical" evidence="14">
    <location>
        <begin position="378"/>
        <end position="397"/>
    </location>
</feature>
<evidence type="ECO:0000256" key="3">
    <source>
        <dbReference type="ARBA" id="ARBA00010600"/>
    </source>
</evidence>
<dbReference type="PIRSF" id="PIRSF028810">
    <property type="entry name" value="Alpha1_2_glucosyltferase_Alg10"/>
    <property type="match status" value="1"/>
</dbReference>
<dbReference type="RefSeq" id="XP_066830284.1">
    <property type="nucleotide sequence ID" value="XM_066973446.1"/>
</dbReference>
<evidence type="ECO:0000313" key="15">
    <source>
        <dbReference type="EMBL" id="CAK9439122.1"/>
    </source>
</evidence>
<sequence>MPLVVANRRAYLPTILKAACTISLYAFAGFIFNYTAKHVQYPFIDEIFHLRQCQAYCSYNFKHWDHKITTPPGLYILGFLYSKTIELATGVAQLCQKYTVLRSLNLFAGLVVFPFVLGTIFKSRRPGEFWTINIVAQPLLFTYYFLFYTDVWSTILVTAALALVNSRPAQRPCMSAIFGFLSLWLRQTNIIWLAFIAAVYIDRKTPRSDASSSSLDRIYKFTITSIQNWARLLGYVANFAIFAAFVKYNGGITLGDKKNHQVQLHLVQVFYCFTFICFFTWPVLLHKRTLTNYARFLTGNYGVNLAFNAMSFWGIYYIIRNFTIVHPFLLADNRHYTFYIYRRLLSPKYSPFVATPMYHFASYSIVSSLSNAKSLSPITIMAFLVAVVLTIVPSPLFEPRYYIIPLIIFRLNVGPRYKYAHVGEFAWLMLINSLTSLVFFNYTFTWSSEPNTIQRIIW</sequence>
<evidence type="ECO:0000256" key="10">
    <source>
        <dbReference type="ARBA" id="ARBA00022989"/>
    </source>
</evidence>
<comment type="subcellular location">
    <subcellularLocation>
        <location evidence="1">Endoplasmic reticulum membrane</location>
        <topology evidence="1">Multi-pass membrane protein</topology>
    </subcellularLocation>
</comment>
<evidence type="ECO:0000256" key="14">
    <source>
        <dbReference type="PIRNR" id="PIRNR028810"/>
    </source>
</evidence>
<evidence type="ECO:0000256" key="1">
    <source>
        <dbReference type="ARBA" id="ARBA00004477"/>
    </source>
</evidence>
<evidence type="ECO:0000256" key="6">
    <source>
        <dbReference type="ARBA" id="ARBA00022676"/>
    </source>
</evidence>
<feature type="transmembrane region" description="Helical" evidence="14">
    <location>
        <begin position="425"/>
        <end position="444"/>
    </location>
</feature>